<reference evidence="1" key="1">
    <citation type="submission" date="2022-10" db="EMBL/GenBank/DDBJ databases">
        <title>Tapping the CABI collections for fungal endophytes: first genome assemblies for Collariella, Neodidymelliopsis, Ascochyta clinopodiicola, Didymella pomorum, Didymosphaeria variabile, Neocosmospora piperis and Neocucurbitaria cava.</title>
        <authorList>
            <person name="Hill R."/>
        </authorList>
    </citation>
    <scope>NUCLEOTIDE SEQUENCE</scope>
    <source>
        <strain evidence="1">IMI 355091</strain>
    </source>
</reference>
<evidence type="ECO:0000313" key="2">
    <source>
        <dbReference type="Proteomes" id="UP001140510"/>
    </source>
</evidence>
<dbReference type="PANTHER" id="PTHR43857:SF1">
    <property type="entry name" value="YJGH FAMILY PROTEIN"/>
    <property type="match status" value="1"/>
</dbReference>
<protein>
    <recommendedName>
        <fullName evidence="3">YjgF-like protein</fullName>
    </recommendedName>
</protein>
<dbReference type="PANTHER" id="PTHR43857">
    <property type="entry name" value="BLR7761 PROTEIN"/>
    <property type="match status" value="1"/>
</dbReference>
<dbReference type="Pfam" id="PF01042">
    <property type="entry name" value="Ribonuc_L-PSP"/>
    <property type="match status" value="1"/>
</dbReference>
<name>A0A9W8Z5G3_9PLEO</name>
<evidence type="ECO:0000313" key="1">
    <source>
        <dbReference type="EMBL" id="KAJ4398109.1"/>
    </source>
</evidence>
<dbReference type="EMBL" id="JAPEVA010000139">
    <property type="protein sequence ID" value="KAJ4398109.1"/>
    <property type="molecule type" value="Genomic_DNA"/>
</dbReference>
<accession>A0A9W8Z5G3</accession>
<dbReference type="SUPFAM" id="SSF55298">
    <property type="entry name" value="YjgF-like"/>
    <property type="match status" value="1"/>
</dbReference>
<dbReference type="OrthoDB" id="309640at2759"/>
<evidence type="ECO:0008006" key="3">
    <source>
        <dbReference type="Google" id="ProtNLM"/>
    </source>
</evidence>
<proteinExistence type="predicted"/>
<keyword evidence="2" id="KW-1185">Reference proteome</keyword>
<dbReference type="Gene3D" id="3.30.1330.40">
    <property type="entry name" value="RutC-like"/>
    <property type="match status" value="1"/>
</dbReference>
<dbReference type="InterPro" id="IPR035959">
    <property type="entry name" value="RutC-like_sf"/>
</dbReference>
<organism evidence="1 2">
    <name type="scientific">Didymella pomorum</name>
    <dbReference type="NCBI Taxonomy" id="749634"/>
    <lineage>
        <taxon>Eukaryota</taxon>
        <taxon>Fungi</taxon>
        <taxon>Dikarya</taxon>
        <taxon>Ascomycota</taxon>
        <taxon>Pezizomycotina</taxon>
        <taxon>Dothideomycetes</taxon>
        <taxon>Pleosporomycetidae</taxon>
        <taxon>Pleosporales</taxon>
        <taxon>Pleosporineae</taxon>
        <taxon>Didymellaceae</taxon>
        <taxon>Didymella</taxon>
    </lineage>
</organism>
<dbReference type="Proteomes" id="UP001140510">
    <property type="component" value="Unassembled WGS sequence"/>
</dbReference>
<sequence length="139" mass="15901">MSHLQYFDYQGAFAERSKREINYSQAVRIDNRIEVSGQGGWDPFTEEISKSISNEVNQAFNNVEHAVQLAGGKMEQVYRVRFYITVPLDDIVEHLVRNMKERFKGHSPLLTCVQVVALYKTMRVEIEAEAHLGQLVAVA</sequence>
<gene>
    <name evidence="1" type="ORF">N0V91_010457</name>
</gene>
<dbReference type="InterPro" id="IPR006175">
    <property type="entry name" value="YjgF/YER057c/UK114"/>
</dbReference>
<dbReference type="AlphaFoldDB" id="A0A9W8Z5G3"/>
<comment type="caution">
    <text evidence="1">The sequence shown here is derived from an EMBL/GenBank/DDBJ whole genome shotgun (WGS) entry which is preliminary data.</text>
</comment>